<evidence type="ECO:0000313" key="8">
    <source>
        <dbReference type="Proteomes" id="UP000249334"/>
    </source>
</evidence>
<reference evidence="5 8" key="2">
    <citation type="submission" date="2018-03" db="EMBL/GenBank/DDBJ databases">
        <title>Genomic framework for the identification of Micromonospora saelicesensis and Micromonospora noduli.</title>
        <authorList>
            <person name="Riesco R."/>
            <person name="Trujillo M.E."/>
        </authorList>
    </citation>
    <scope>NUCLEOTIDE SEQUENCE [LARGE SCALE GENOMIC DNA]</scope>
    <source>
        <strain evidence="5 8">GAR05</strain>
    </source>
</reference>
<accession>A0A1C4U832</accession>
<evidence type="ECO:0000256" key="3">
    <source>
        <dbReference type="PROSITE-ProRule" id="PRU00464"/>
    </source>
</evidence>
<dbReference type="GO" id="GO:0009117">
    <property type="term" value="P:nucleotide metabolic process"/>
    <property type="evidence" value="ECO:0007669"/>
    <property type="project" value="TreeGrafter"/>
</dbReference>
<feature type="domain" description="HIT" evidence="4">
    <location>
        <begin position="5"/>
        <end position="110"/>
    </location>
</feature>
<dbReference type="SUPFAM" id="SSF54197">
    <property type="entry name" value="HIT-like"/>
    <property type="match status" value="1"/>
</dbReference>
<dbReference type="Proteomes" id="UP000198864">
    <property type="component" value="Unassembled WGS sequence"/>
</dbReference>
<dbReference type="RefSeq" id="WP_091394203.1">
    <property type="nucleotide sequence ID" value="NZ_FMCR01000001.1"/>
</dbReference>
<organism evidence="6 7">
    <name type="scientific">Micromonospora saelicesensis</name>
    <dbReference type="NCBI Taxonomy" id="285676"/>
    <lineage>
        <taxon>Bacteria</taxon>
        <taxon>Bacillati</taxon>
        <taxon>Actinomycetota</taxon>
        <taxon>Actinomycetes</taxon>
        <taxon>Micromonosporales</taxon>
        <taxon>Micromonosporaceae</taxon>
        <taxon>Micromonospora</taxon>
    </lineage>
</organism>
<dbReference type="InterPro" id="IPR011146">
    <property type="entry name" value="HIT-like"/>
</dbReference>
<dbReference type="PANTHER" id="PTHR46648">
    <property type="entry name" value="HIT FAMILY PROTEIN 1"/>
    <property type="match status" value="1"/>
</dbReference>
<keyword evidence="8" id="KW-1185">Reference proteome</keyword>
<protein>
    <submittedName>
        <fullName evidence="5">16.1 kDa HIT-like protein</fullName>
    </submittedName>
    <submittedName>
        <fullName evidence="6">Histidine triad (HIT) family protein</fullName>
    </submittedName>
</protein>
<dbReference type="PROSITE" id="PS51084">
    <property type="entry name" value="HIT_2"/>
    <property type="match status" value="1"/>
</dbReference>
<sequence length="146" mass="15661">MSGCVFCGIVTGEVPAFRVADTPDGVAFLDTRPVFKGHVLVVPRVHLVTLAELPADLLPDYFAMVQRLAVAVETALGAGGTFVAMNNKVSQSVPHLHTHVVPRTKGDGLRGFFWPRTRYDDDTEAQTYADRIATALPGVPDSASRG</sequence>
<dbReference type="PANTHER" id="PTHR46648:SF1">
    <property type="entry name" value="ADENOSINE 5'-MONOPHOSPHORAMIDASE HNT1"/>
    <property type="match status" value="1"/>
</dbReference>
<feature type="short sequence motif" description="Histidine triad motif" evidence="2 3">
    <location>
        <begin position="95"/>
        <end position="99"/>
    </location>
</feature>
<dbReference type="EMBL" id="FMCR01000001">
    <property type="protein sequence ID" value="SCE67893.1"/>
    <property type="molecule type" value="Genomic_DNA"/>
</dbReference>
<dbReference type="AlphaFoldDB" id="A0A1C4U832"/>
<dbReference type="Proteomes" id="UP000249334">
    <property type="component" value="Unassembled WGS sequence"/>
</dbReference>
<evidence type="ECO:0000259" key="4">
    <source>
        <dbReference type="PROSITE" id="PS51084"/>
    </source>
</evidence>
<reference evidence="6 7" key="1">
    <citation type="submission" date="2016-06" db="EMBL/GenBank/DDBJ databases">
        <authorList>
            <person name="Kjaerup R.B."/>
            <person name="Dalgaard T.S."/>
            <person name="Juul-Madsen H.R."/>
        </authorList>
    </citation>
    <scope>NUCLEOTIDE SEQUENCE [LARGE SCALE GENOMIC DNA]</scope>
    <source>
        <strain evidence="6 7">DSM 44871</strain>
    </source>
</reference>
<evidence type="ECO:0000313" key="6">
    <source>
        <dbReference type="EMBL" id="SCE67893.1"/>
    </source>
</evidence>
<dbReference type="InterPro" id="IPR036265">
    <property type="entry name" value="HIT-like_sf"/>
</dbReference>
<dbReference type="PRINTS" id="PR00332">
    <property type="entry name" value="HISTRIAD"/>
</dbReference>
<dbReference type="GO" id="GO:0003824">
    <property type="term" value="F:catalytic activity"/>
    <property type="evidence" value="ECO:0007669"/>
    <property type="project" value="InterPro"/>
</dbReference>
<evidence type="ECO:0000313" key="5">
    <source>
        <dbReference type="EMBL" id="RAN95191.1"/>
    </source>
</evidence>
<feature type="active site" description="Tele-AMP-histidine intermediate" evidence="1">
    <location>
        <position position="97"/>
    </location>
</feature>
<evidence type="ECO:0000313" key="7">
    <source>
        <dbReference type="Proteomes" id="UP000198864"/>
    </source>
</evidence>
<dbReference type="InterPro" id="IPR019808">
    <property type="entry name" value="Histidine_triad_CS"/>
</dbReference>
<name>A0A1C4U832_9ACTN</name>
<gene>
    <name evidence="6" type="ORF">GA0070561_0797</name>
    <name evidence="5" type="ORF">GAR05_04455</name>
</gene>
<dbReference type="PROSITE" id="PS00892">
    <property type="entry name" value="HIT_1"/>
    <property type="match status" value="1"/>
</dbReference>
<dbReference type="STRING" id="285676.GA0070561_0797"/>
<proteinExistence type="predicted"/>
<dbReference type="EMBL" id="PXXW01000036">
    <property type="protein sequence ID" value="RAN95191.1"/>
    <property type="molecule type" value="Genomic_DNA"/>
</dbReference>
<dbReference type="Pfam" id="PF01230">
    <property type="entry name" value="HIT"/>
    <property type="match status" value="1"/>
</dbReference>
<dbReference type="Gene3D" id="3.30.428.10">
    <property type="entry name" value="HIT-like"/>
    <property type="match status" value="1"/>
</dbReference>
<evidence type="ECO:0000256" key="1">
    <source>
        <dbReference type="PIRSR" id="PIRSR601310-1"/>
    </source>
</evidence>
<evidence type="ECO:0000256" key="2">
    <source>
        <dbReference type="PIRSR" id="PIRSR601310-3"/>
    </source>
</evidence>
<dbReference type="InterPro" id="IPR001310">
    <property type="entry name" value="Histidine_triad_HIT"/>
</dbReference>